<dbReference type="KEGG" id="cted:CTEST_09955"/>
<reference evidence="2 3" key="1">
    <citation type="journal article" date="2015" name="Genome Announc.">
        <title>Complete Genome Sequence of the Type Strain Corynebacterium testudinoris DSM 44614, Recovered from Necrotic Lesions in the Mouth of a Tortoise.</title>
        <authorList>
            <person name="Ruckert C."/>
            <person name="Kriete M."/>
            <person name="Jaenicke S."/>
            <person name="Winkler A."/>
            <person name="Tauch A."/>
        </authorList>
    </citation>
    <scope>NUCLEOTIDE SEQUENCE [LARGE SCALE GENOMIC DNA]</scope>
    <source>
        <strain evidence="2 3">DSM 44614</strain>
    </source>
</reference>
<evidence type="ECO:0000259" key="1">
    <source>
        <dbReference type="Pfam" id="PF13635"/>
    </source>
</evidence>
<evidence type="ECO:0000313" key="2">
    <source>
        <dbReference type="EMBL" id="AKK09416.1"/>
    </source>
</evidence>
<protein>
    <submittedName>
        <fullName evidence="2">Putative DUF4143 family protein</fullName>
    </submittedName>
</protein>
<gene>
    <name evidence="2" type="ORF">CTEST_09955</name>
</gene>
<dbReference type="PANTHER" id="PTHR43566">
    <property type="entry name" value="CONSERVED PROTEIN"/>
    <property type="match status" value="1"/>
</dbReference>
<reference evidence="3" key="2">
    <citation type="submission" date="2015-05" db="EMBL/GenBank/DDBJ databases">
        <title>Complete genome sequence of Corynebacterium testudinoris DSM 44614, recovered from necrotic lesions in the mouth of a tortoise.</title>
        <authorList>
            <person name="Ruckert C."/>
            <person name="Albersmeier A."/>
            <person name="Winkler A."/>
            <person name="Tauch A."/>
        </authorList>
    </citation>
    <scope>NUCLEOTIDE SEQUENCE [LARGE SCALE GENOMIC DNA]</scope>
    <source>
        <strain evidence="3">DSM 44614</strain>
    </source>
</reference>
<dbReference type="Pfam" id="PF13635">
    <property type="entry name" value="DUF4143"/>
    <property type="match status" value="1"/>
</dbReference>
<sequence>MPTYMAFLTAYAGLIDQPATDAAIRRRMSSLSGAAPAPETVNSLHDSASRLFLIEDQPAWAAKLRSKTSLIQTPKRHLADPSMAAALLGAGPTRLLSDLETLGILFESQVVHDLRVIAQANRARGVFHLRDQKGRDELDAVIELADGAWIGLEAKLSHRQADTAAANLLRVAEKVERPPAALVVVVPTVPVARRPDGVWLIPLACLRP</sequence>
<dbReference type="PATRIC" id="fig|136857.5.peg.1976"/>
<dbReference type="OrthoDB" id="128089at2"/>
<dbReference type="Proteomes" id="UP000035540">
    <property type="component" value="Chromosome"/>
</dbReference>
<accession>A0A0G3H7N1</accession>
<dbReference type="PANTHER" id="PTHR43566:SF1">
    <property type="entry name" value="AAA+ ATPASE DOMAIN-CONTAINING PROTEIN"/>
    <property type="match status" value="1"/>
</dbReference>
<dbReference type="STRING" id="136857.CTEST_09955"/>
<evidence type="ECO:0000313" key="3">
    <source>
        <dbReference type="Proteomes" id="UP000035540"/>
    </source>
</evidence>
<dbReference type="EMBL" id="CP011545">
    <property type="protein sequence ID" value="AKK09416.1"/>
    <property type="molecule type" value="Genomic_DNA"/>
</dbReference>
<proteinExistence type="predicted"/>
<organism evidence="2 3">
    <name type="scientific">Corynebacterium testudinoris</name>
    <dbReference type="NCBI Taxonomy" id="136857"/>
    <lineage>
        <taxon>Bacteria</taxon>
        <taxon>Bacillati</taxon>
        <taxon>Actinomycetota</taxon>
        <taxon>Actinomycetes</taxon>
        <taxon>Mycobacteriales</taxon>
        <taxon>Corynebacteriaceae</taxon>
        <taxon>Corynebacterium</taxon>
    </lineage>
</organism>
<keyword evidence="3" id="KW-1185">Reference proteome</keyword>
<name>A0A0G3H7N1_9CORY</name>
<dbReference type="InterPro" id="IPR025420">
    <property type="entry name" value="DUF4143"/>
</dbReference>
<dbReference type="AlphaFoldDB" id="A0A0G3H7N1"/>
<feature type="domain" description="DUF4143" evidence="1">
    <location>
        <begin position="6"/>
        <end position="157"/>
    </location>
</feature>